<sequence length="185" mass="20844">MFIYGTVIVLHSGGTDGSDVSQTSMLWTKKGQDATMNCSHTKGAQYFQMYWYRQLPGRTMEQIVCTTPSNKKNDYDFGAFSKEKFSATKTEPERGTFTVMKVEPGDKGLYFCSVLIPSVLLLFFNESSLWLQGFKVLHRVPLVCGDFSKTRNANTSGEHVRLDVRPTPKSFTRAGLHSKPPVHMQ</sequence>
<evidence type="ECO:0000259" key="3">
    <source>
        <dbReference type="PROSITE" id="PS50835"/>
    </source>
</evidence>
<dbReference type="SMART" id="SM00409">
    <property type="entry name" value="IG"/>
    <property type="match status" value="1"/>
</dbReference>
<name>A0A3B3H589_ORYLA</name>
<feature type="domain" description="Ig-like" evidence="3">
    <location>
        <begin position="30"/>
        <end position="114"/>
    </location>
</feature>
<dbReference type="InParanoid" id="A0A3B3H589"/>
<dbReference type="Gene3D" id="2.60.40.10">
    <property type="entry name" value="Immunoglobulins"/>
    <property type="match status" value="1"/>
</dbReference>
<dbReference type="InterPro" id="IPR007110">
    <property type="entry name" value="Ig-like_dom"/>
</dbReference>
<dbReference type="SUPFAM" id="SSF48726">
    <property type="entry name" value="Immunoglobulin"/>
    <property type="match status" value="1"/>
</dbReference>
<dbReference type="SMART" id="SM00406">
    <property type="entry name" value="IGv"/>
    <property type="match status" value="1"/>
</dbReference>
<proteinExistence type="predicted"/>
<reference evidence="4" key="3">
    <citation type="submission" date="2025-09" db="UniProtKB">
        <authorList>
            <consortium name="Ensembl"/>
        </authorList>
    </citation>
    <scope>IDENTIFICATION</scope>
    <source>
        <strain evidence="4">Hd-rR</strain>
    </source>
</reference>
<dbReference type="GO" id="GO:0005886">
    <property type="term" value="C:plasma membrane"/>
    <property type="evidence" value="ECO:0000318"/>
    <property type="project" value="GO_Central"/>
</dbReference>
<dbReference type="PANTHER" id="PTHR23268">
    <property type="entry name" value="T-CELL RECEPTOR BETA CHAIN"/>
    <property type="match status" value="1"/>
</dbReference>
<evidence type="ECO:0000313" key="5">
    <source>
        <dbReference type="Proteomes" id="UP000001038"/>
    </source>
</evidence>
<dbReference type="Proteomes" id="UP000001038">
    <property type="component" value="Chromosome 22"/>
</dbReference>
<evidence type="ECO:0000313" key="4">
    <source>
        <dbReference type="Ensembl" id="ENSORLP00000027026.1"/>
    </source>
</evidence>
<evidence type="ECO:0000256" key="2">
    <source>
        <dbReference type="ARBA" id="ARBA00022859"/>
    </source>
</evidence>
<dbReference type="PROSITE" id="PS50835">
    <property type="entry name" value="IG_LIKE"/>
    <property type="match status" value="1"/>
</dbReference>
<keyword evidence="2" id="KW-0391">Immunity</keyword>
<dbReference type="InterPro" id="IPR013106">
    <property type="entry name" value="Ig_V-set"/>
</dbReference>
<dbReference type="GO" id="GO:0002376">
    <property type="term" value="P:immune system process"/>
    <property type="evidence" value="ECO:0007669"/>
    <property type="project" value="UniProtKB-KW"/>
</dbReference>
<dbReference type="AlphaFoldDB" id="A0A3B3H589"/>
<dbReference type="GO" id="GO:0007166">
    <property type="term" value="P:cell surface receptor signaling pathway"/>
    <property type="evidence" value="ECO:0000318"/>
    <property type="project" value="GO_Central"/>
</dbReference>
<reference evidence="4" key="2">
    <citation type="submission" date="2025-08" db="UniProtKB">
        <authorList>
            <consortium name="Ensembl"/>
        </authorList>
    </citation>
    <scope>IDENTIFICATION</scope>
    <source>
        <strain evidence="4">Hd-rR</strain>
    </source>
</reference>
<dbReference type="InterPro" id="IPR013783">
    <property type="entry name" value="Ig-like_fold"/>
</dbReference>
<evidence type="ECO:0000256" key="1">
    <source>
        <dbReference type="ARBA" id="ARBA00022729"/>
    </source>
</evidence>
<dbReference type="Bgee" id="ENSORLG00000023549">
    <property type="expression patterns" value="Expressed in intestine and 4 other cell types or tissues"/>
</dbReference>
<keyword evidence="5" id="KW-1185">Reference proteome</keyword>
<dbReference type="Ensembl" id="ENSORLT00000031504.1">
    <property type="protein sequence ID" value="ENSORLP00000027026.1"/>
    <property type="gene ID" value="ENSORLG00000023549.1"/>
</dbReference>
<dbReference type="InterPro" id="IPR050413">
    <property type="entry name" value="TCR_beta_variable"/>
</dbReference>
<dbReference type="Pfam" id="PF07686">
    <property type="entry name" value="V-set"/>
    <property type="match status" value="1"/>
</dbReference>
<accession>A0A3B3H589</accession>
<protein>
    <recommendedName>
        <fullName evidence="3">Ig-like domain-containing protein</fullName>
    </recommendedName>
</protein>
<dbReference type="InterPro" id="IPR036179">
    <property type="entry name" value="Ig-like_dom_sf"/>
</dbReference>
<keyword evidence="1" id="KW-0732">Signal</keyword>
<dbReference type="PANTHER" id="PTHR23268:SF102">
    <property type="entry name" value="IMMUNOGLOBULIN V-SET DOMAIN-CONTAINING PROTEIN"/>
    <property type="match status" value="1"/>
</dbReference>
<organism evidence="4 5">
    <name type="scientific">Oryzias latipes</name>
    <name type="common">Japanese rice fish</name>
    <name type="synonym">Japanese killifish</name>
    <dbReference type="NCBI Taxonomy" id="8090"/>
    <lineage>
        <taxon>Eukaryota</taxon>
        <taxon>Metazoa</taxon>
        <taxon>Chordata</taxon>
        <taxon>Craniata</taxon>
        <taxon>Vertebrata</taxon>
        <taxon>Euteleostomi</taxon>
        <taxon>Actinopterygii</taxon>
        <taxon>Neopterygii</taxon>
        <taxon>Teleostei</taxon>
        <taxon>Neoteleostei</taxon>
        <taxon>Acanthomorphata</taxon>
        <taxon>Ovalentaria</taxon>
        <taxon>Atherinomorphae</taxon>
        <taxon>Beloniformes</taxon>
        <taxon>Adrianichthyidae</taxon>
        <taxon>Oryziinae</taxon>
        <taxon>Oryzias</taxon>
    </lineage>
</organism>
<dbReference type="GeneTree" id="ENSGT01030000234952"/>
<dbReference type="InterPro" id="IPR003599">
    <property type="entry name" value="Ig_sub"/>
</dbReference>
<reference evidence="4 5" key="1">
    <citation type="journal article" date="2007" name="Nature">
        <title>The medaka draft genome and insights into vertebrate genome evolution.</title>
        <authorList>
            <person name="Kasahara M."/>
            <person name="Naruse K."/>
            <person name="Sasaki S."/>
            <person name="Nakatani Y."/>
            <person name="Qu W."/>
            <person name="Ahsan B."/>
            <person name="Yamada T."/>
            <person name="Nagayasu Y."/>
            <person name="Doi K."/>
            <person name="Kasai Y."/>
            <person name="Jindo T."/>
            <person name="Kobayashi D."/>
            <person name="Shimada A."/>
            <person name="Toyoda A."/>
            <person name="Kuroki Y."/>
            <person name="Fujiyama A."/>
            <person name="Sasaki T."/>
            <person name="Shimizu A."/>
            <person name="Asakawa S."/>
            <person name="Shimizu N."/>
            <person name="Hashimoto S."/>
            <person name="Yang J."/>
            <person name="Lee Y."/>
            <person name="Matsushima K."/>
            <person name="Sugano S."/>
            <person name="Sakaizumi M."/>
            <person name="Narita T."/>
            <person name="Ohishi K."/>
            <person name="Haga S."/>
            <person name="Ohta F."/>
            <person name="Nomoto H."/>
            <person name="Nogata K."/>
            <person name="Morishita T."/>
            <person name="Endo T."/>
            <person name="Shin-I T."/>
            <person name="Takeda H."/>
            <person name="Morishita S."/>
            <person name="Kohara Y."/>
        </authorList>
    </citation>
    <scope>NUCLEOTIDE SEQUENCE [LARGE SCALE GENOMIC DNA]</scope>
    <source>
        <strain evidence="4 5">Hd-rR</strain>
    </source>
</reference>